<dbReference type="RefSeq" id="WP_148860118.1">
    <property type="nucleotide sequence ID" value="NZ_PHNJ01000017.1"/>
</dbReference>
<dbReference type="PANTHER" id="PTHR43518">
    <property type="entry name" value="NITRATE REDUCTASE BETA SUBUNIT"/>
    <property type="match status" value="1"/>
</dbReference>
<dbReference type="AlphaFoldDB" id="A0A8J8Q130"/>
<dbReference type="Proteomes" id="UP000766904">
    <property type="component" value="Unassembled WGS sequence"/>
</dbReference>
<dbReference type="GO" id="GO:0009061">
    <property type="term" value="P:anaerobic respiration"/>
    <property type="evidence" value="ECO:0007669"/>
    <property type="project" value="TreeGrafter"/>
</dbReference>
<comment type="subcellular location">
    <subcellularLocation>
        <location evidence="3">Cell envelope</location>
    </subcellularLocation>
</comment>
<evidence type="ECO:0000256" key="3">
    <source>
        <dbReference type="ARBA" id="ARBA00004196"/>
    </source>
</evidence>
<dbReference type="GO" id="GO:0051539">
    <property type="term" value="F:4 iron, 4 sulfur cluster binding"/>
    <property type="evidence" value="ECO:0007669"/>
    <property type="project" value="UniProtKB-KW"/>
</dbReference>
<keyword evidence="5" id="KW-0004">4Fe-4S</keyword>
<keyword evidence="9" id="KW-0408">Iron</keyword>
<dbReference type="SUPFAM" id="SSF54862">
    <property type="entry name" value="4Fe-4S ferredoxins"/>
    <property type="match status" value="1"/>
</dbReference>
<comment type="cofactor">
    <cofactor evidence="2">
        <name>[4Fe-4S] cluster</name>
        <dbReference type="ChEBI" id="CHEBI:49883"/>
    </cofactor>
</comment>
<keyword evidence="14" id="KW-1185">Reference proteome</keyword>
<evidence type="ECO:0000313" key="14">
    <source>
        <dbReference type="Proteomes" id="UP000766904"/>
    </source>
</evidence>
<feature type="compositionally biased region" description="Basic and acidic residues" evidence="11">
    <location>
        <begin position="384"/>
        <end position="402"/>
    </location>
</feature>
<keyword evidence="6" id="KW-0479">Metal-binding</keyword>
<keyword evidence="10" id="KW-0411">Iron-sulfur</keyword>
<proteinExistence type="predicted"/>
<dbReference type="GO" id="GO:0046872">
    <property type="term" value="F:metal ion binding"/>
    <property type="evidence" value="ECO:0007669"/>
    <property type="project" value="UniProtKB-KW"/>
</dbReference>
<evidence type="ECO:0000256" key="2">
    <source>
        <dbReference type="ARBA" id="ARBA00001966"/>
    </source>
</evidence>
<dbReference type="PANTHER" id="PTHR43518:SF1">
    <property type="entry name" value="RESPIRATORY NITRATE REDUCTASE 1 BETA CHAIN"/>
    <property type="match status" value="1"/>
</dbReference>
<dbReference type="GO" id="GO:0009055">
    <property type="term" value="F:electron transfer activity"/>
    <property type="evidence" value="ECO:0007669"/>
    <property type="project" value="TreeGrafter"/>
</dbReference>
<dbReference type="Gene3D" id="3.30.70.20">
    <property type="match status" value="2"/>
</dbReference>
<dbReference type="InterPro" id="IPR017896">
    <property type="entry name" value="4Fe4S_Fe-S-bd"/>
</dbReference>
<dbReference type="Pfam" id="PF13247">
    <property type="entry name" value="Fer4_11"/>
    <property type="match status" value="1"/>
</dbReference>
<evidence type="ECO:0000313" key="13">
    <source>
        <dbReference type="EMBL" id="TYL36468.1"/>
    </source>
</evidence>
<evidence type="ECO:0000256" key="6">
    <source>
        <dbReference type="ARBA" id="ARBA00022723"/>
    </source>
</evidence>
<dbReference type="PROSITE" id="PS51379">
    <property type="entry name" value="4FE4S_FER_2"/>
    <property type="match status" value="2"/>
</dbReference>
<evidence type="ECO:0000256" key="4">
    <source>
        <dbReference type="ARBA" id="ARBA00022448"/>
    </source>
</evidence>
<feature type="domain" description="4Fe-4S ferredoxin-type" evidence="12">
    <location>
        <begin position="26"/>
        <end position="55"/>
    </location>
</feature>
<comment type="cofactor">
    <cofactor evidence="1">
        <name>[3Fe-4S] cluster</name>
        <dbReference type="ChEBI" id="CHEBI:21137"/>
    </cofactor>
</comment>
<dbReference type="GO" id="GO:0016020">
    <property type="term" value="C:membrane"/>
    <property type="evidence" value="ECO:0007669"/>
    <property type="project" value="TreeGrafter"/>
</dbReference>
<feature type="region of interest" description="Disordered" evidence="11">
    <location>
        <begin position="115"/>
        <end position="152"/>
    </location>
</feature>
<keyword evidence="8" id="KW-0249">Electron transport</keyword>
<keyword evidence="4" id="KW-0813">Transport</keyword>
<evidence type="ECO:0000256" key="5">
    <source>
        <dbReference type="ARBA" id="ARBA00022485"/>
    </source>
</evidence>
<protein>
    <submittedName>
        <fullName evidence="13">Dehydrogenase</fullName>
    </submittedName>
</protein>
<dbReference type="OrthoDB" id="2837at2157"/>
<reference evidence="13" key="1">
    <citation type="submission" date="2017-11" db="EMBL/GenBank/DDBJ databases">
        <authorList>
            <person name="Kajale S.C."/>
            <person name="Sharma A."/>
        </authorList>
    </citation>
    <scope>NUCLEOTIDE SEQUENCE</scope>
    <source>
        <strain evidence="13">LS1_42</strain>
    </source>
</reference>
<name>A0A8J8Q130_9EURY</name>
<dbReference type="EMBL" id="PHNJ01000017">
    <property type="protein sequence ID" value="TYL36468.1"/>
    <property type="molecule type" value="Genomic_DNA"/>
</dbReference>
<accession>A0A8J8Q130</accession>
<evidence type="ECO:0000256" key="10">
    <source>
        <dbReference type="ARBA" id="ARBA00023014"/>
    </source>
</evidence>
<evidence type="ECO:0000256" key="9">
    <source>
        <dbReference type="ARBA" id="ARBA00023004"/>
    </source>
</evidence>
<feature type="region of interest" description="Disordered" evidence="11">
    <location>
        <begin position="383"/>
        <end position="402"/>
    </location>
</feature>
<feature type="domain" description="4Fe-4S ferredoxin-type" evidence="12">
    <location>
        <begin position="200"/>
        <end position="229"/>
    </location>
</feature>
<evidence type="ECO:0000259" key="12">
    <source>
        <dbReference type="PROSITE" id="PS51379"/>
    </source>
</evidence>
<feature type="compositionally biased region" description="Acidic residues" evidence="11">
    <location>
        <begin position="143"/>
        <end position="152"/>
    </location>
</feature>
<evidence type="ECO:0000256" key="11">
    <source>
        <dbReference type="SAM" id="MobiDB-lite"/>
    </source>
</evidence>
<sequence>MAEVYNWQIGREMEYPYGESRPEKQWGAVFDINKCIACQTCTLSCKTTWTHGEGQEHMFWNNVETKPYGSHPIGWDKEILDRLGVQEWGKEDGEYVYQGDTIFEANDVDWDEMAPDDDPENMHGQDIEGYHPDSEDWAHPNLGEDEPAGEDFEADTHIPEDEETHPMWFFYLPRVCNHCTFAGCAGGCPVQAVYKRQEDGIVLIDEENCEAFQECVRACPYGKSVFNPEENISQKCVGCYPKVEEGLVPQCFENCLGKIRQHGWVNPPEEADSSNPIDYLVHDAEVALPLYPQLGLEPNVYYIPPINVPDDYLVQMFGPRVTEAKETYQAARRGDEEYRKLRGLLHLMGSTEWRVEEFEVTEEEAIGYDEDGSTVARVPMEEPQYERERFDEENDAYRLDIT</sequence>
<evidence type="ECO:0000256" key="7">
    <source>
        <dbReference type="ARBA" id="ARBA00022737"/>
    </source>
</evidence>
<evidence type="ECO:0000256" key="1">
    <source>
        <dbReference type="ARBA" id="ARBA00001927"/>
    </source>
</evidence>
<feature type="compositionally biased region" description="Basic and acidic residues" evidence="11">
    <location>
        <begin position="120"/>
        <end position="138"/>
    </location>
</feature>
<keyword evidence="7" id="KW-0677">Repeat</keyword>
<comment type="caution">
    <text evidence="13">The sequence shown here is derived from an EMBL/GenBank/DDBJ whole genome shotgun (WGS) entry which is preliminary data.</text>
</comment>
<organism evidence="13 14">
    <name type="scientific">Natronococcus pandeyae</name>
    <dbReference type="NCBI Taxonomy" id="2055836"/>
    <lineage>
        <taxon>Archaea</taxon>
        <taxon>Methanobacteriati</taxon>
        <taxon>Methanobacteriota</taxon>
        <taxon>Stenosarchaea group</taxon>
        <taxon>Halobacteria</taxon>
        <taxon>Halobacteriales</taxon>
        <taxon>Natrialbaceae</taxon>
        <taxon>Natronococcus</taxon>
    </lineage>
</organism>
<evidence type="ECO:0000256" key="8">
    <source>
        <dbReference type="ARBA" id="ARBA00022982"/>
    </source>
</evidence>
<gene>
    <name evidence="13" type="ORF">CV102_21825</name>
</gene>